<comment type="subunit">
    <text evidence="12">Part of the nascent polypeptide-associated complex (NAC).</text>
</comment>
<evidence type="ECO:0000256" key="7">
    <source>
        <dbReference type="ARBA" id="ARBA00022491"/>
    </source>
</evidence>
<dbReference type="PROSITE" id="PS51151">
    <property type="entry name" value="NAC_AB"/>
    <property type="match status" value="1"/>
</dbReference>
<dbReference type="Gene3D" id="2.20.70.30">
    <property type="entry name" value="Nascent polypeptide-associated complex domain"/>
    <property type="match status" value="1"/>
</dbReference>
<evidence type="ECO:0000259" key="15">
    <source>
        <dbReference type="PROSITE" id="PS50820"/>
    </source>
</evidence>
<keyword evidence="14" id="KW-0812">Transmembrane</keyword>
<feature type="transmembrane region" description="Helical" evidence="14">
    <location>
        <begin position="151"/>
        <end position="170"/>
    </location>
</feature>
<feature type="transmembrane region" description="Helical" evidence="14">
    <location>
        <begin position="452"/>
        <end position="472"/>
    </location>
</feature>
<evidence type="ECO:0000256" key="12">
    <source>
        <dbReference type="RuleBase" id="RU361272"/>
    </source>
</evidence>
<dbReference type="InterPro" id="IPR038187">
    <property type="entry name" value="NAC_A/B_dom_sf"/>
</dbReference>
<keyword evidence="7" id="KW-0678">Repressor</keyword>
<dbReference type="InterPro" id="IPR004043">
    <property type="entry name" value="LCCL"/>
</dbReference>
<comment type="caution">
    <text evidence="17">The sequence shown here is derived from an EMBL/GenBank/DDBJ whole genome shotgun (WGS) entry which is preliminary data.</text>
</comment>
<feature type="domain" description="NAC-A/B" evidence="16">
    <location>
        <begin position="714"/>
        <end position="779"/>
    </location>
</feature>
<dbReference type="InterPro" id="IPR051957">
    <property type="entry name" value="CRISP-LCCL_domain"/>
</dbReference>
<reference evidence="17 18" key="1">
    <citation type="submission" date="2020-03" db="EMBL/GenBank/DDBJ databases">
        <title>Draft Genome Sequence of Cudoniella acicularis.</title>
        <authorList>
            <person name="Buettner E."/>
            <person name="Kellner H."/>
        </authorList>
    </citation>
    <scope>NUCLEOTIDE SEQUENCE [LARGE SCALE GENOMIC DNA]</scope>
    <source>
        <strain evidence="17 18">DSM 108380</strain>
    </source>
</reference>
<dbReference type="Proteomes" id="UP000566819">
    <property type="component" value="Unassembled WGS sequence"/>
</dbReference>
<feature type="region of interest" description="Disordered" evidence="13">
    <location>
        <begin position="1"/>
        <end position="20"/>
    </location>
</feature>
<protein>
    <recommendedName>
        <fullName evidence="4 12">Nascent polypeptide-associated complex subunit beta</fullName>
    </recommendedName>
</protein>
<organism evidence="17 18">
    <name type="scientific">Cudoniella acicularis</name>
    <dbReference type="NCBI Taxonomy" id="354080"/>
    <lineage>
        <taxon>Eukaryota</taxon>
        <taxon>Fungi</taxon>
        <taxon>Dikarya</taxon>
        <taxon>Ascomycota</taxon>
        <taxon>Pezizomycotina</taxon>
        <taxon>Leotiomycetes</taxon>
        <taxon>Helotiales</taxon>
        <taxon>Tricladiaceae</taxon>
        <taxon>Cudoniella</taxon>
    </lineage>
</organism>
<dbReference type="CDD" id="cd22055">
    <property type="entry name" value="NAC_BTF3"/>
    <property type="match status" value="1"/>
</dbReference>
<proteinExistence type="inferred from homology"/>
<evidence type="ECO:0000259" key="16">
    <source>
        <dbReference type="PROSITE" id="PS51151"/>
    </source>
</evidence>
<evidence type="ECO:0000313" key="18">
    <source>
        <dbReference type="Proteomes" id="UP000566819"/>
    </source>
</evidence>
<dbReference type="EMBL" id="JAAMPI010001548">
    <property type="protein sequence ID" value="KAF4624807.1"/>
    <property type="molecule type" value="Genomic_DNA"/>
</dbReference>
<dbReference type="PANTHER" id="PTHR31331">
    <property type="entry name" value="LCCL DOMAIN PROTEIN (AFU_ORTHOLOGUE AFUA_5G08630)"/>
    <property type="match status" value="1"/>
</dbReference>
<evidence type="ECO:0000256" key="10">
    <source>
        <dbReference type="ARBA" id="ARBA00023163"/>
    </source>
</evidence>
<dbReference type="Pfam" id="PF03815">
    <property type="entry name" value="LCCL"/>
    <property type="match status" value="1"/>
</dbReference>
<comment type="subcellular location">
    <subcellularLocation>
        <location evidence="2">Cytoplasm</location>
    </subcellularLocation>
    <subcellularLocation>
        <location evidence="1">Nucleus</location>
    </subcellularLocation>
</comment>
<feature type="domain" description="LCCL" evidence="15">
    <location>
        <begin position="182"/>
        <end position="296"/>
    </location>
</feature>
<keyword evidence="5" id="KW-0813">Transport</keyword>
<accession>A0A8H4VWI3</accession>
<keyword evidence="10 12" id="KW-0804">Transcription</keyword>
<evidence type="ECO:0000256" key="4">
    <source>
        <dbReference type="ARBA" id="ARBA00022192"/>
    </source>
</evidence>
<keyword evidence="11" id="KW-0539">Nucleus</keyword>
<feature type="compositionally biased region" description="Basic and acidic residues" evidence="13">
    <location>
        <begin position="1"/>
        <end position="11"/>
    </location>
</feature>
<feature type="region of interest" description="Disordered" evidence="13">
    <location>
        <begin position="802"/>
        <end position="835"/>
    </location>
</feature>
<feature type="transmembrane region" description="Helical" evidence="14">
    <location>
        <begin position="411"/>
        <end position="432"/>
    </location>
</feature>
<dbReference type="FunFam" id="2.20.70.30:FF:000003">
    <property type="entry name" value="Nascent polypeptide-associated complex subunit beta"/>
    <property type="match status" value="1"/>
</dbReference>
<name>A0A8H4VWI3_9HELO</name>
<dbReference type="Pfam" id="PF01849">
    <property type="entry name" value="NAC"/>
    <property type="match status" value="1"/>
</dbReference>
<dbReference type="AlphaFoldDB" id="A0A8H4VWI3"/>
<dbReference type="Gene3D" id="2.170.130.20">
    <property type="entry name" value="LCCL-like domain"/>
    <property type="match status" value="1"/>
</dbReference>
<gene>
    <name evidence="17" type="ORF">G7Y89_g13363</name>
</gene>
<evidence type="ECO:0000313" key="17">
    <source>
        <dbReference type="EMBL" id="KAF4624807.1"/>
    </source>
</evidence>
<dbReference type="SMART" id="SM01407">
    <property type="entry name" value="NAC"/>
    <property type="match status" value="1"/>
</dbReference>
<keyword evidence="18" id="KW-1185">Reference proteome</keyword>
<dbReference type="InterPro" id="IPR036609">
    <property type="entry name" value="LCCL_sf"/>
</dbReference>
<dbReference type="SUPFAM" id="SSF69848">
    <property type="entry name" value="LCCL domain"/>
    <property type="match status" value="1"/>
</dbReference>
<keyword evidence="6" id="KW-0963">Cytoplasm</keyword>
<evidence type="ECO:0000256" key="5">
    <source>
        <dbReference type="ARBA" id="ARBA00022448"/>
    </source>
</evidence>
<dbReference type="OrthoDB" id="441660at2759"/>
<keyword evidence="14" id="KW-0472">Membrane</keyword>
<dbReference type="GO" id="GO:0005634">
    <property type="term" value="C:nucleus"/>
    <property type="evidence" value="ECO:0007669"/>
    <property type="project" value="UniProtKB-SubCell"/>
</dbReference>
<evidence type="ECO:0000256" key="1">
    <source>
        <dbReference type="ARBA" id="ARBA00004123"/>
    </source>
</evidence>
<feature type="transmembrane region" description="Helical" evidence="14">
    <location>
        <begin position="378"/>
        <end position="399"/>
    </location>
</feature>
<evidence type="ECO:0000256" key="9">
    <source>
        <dbReference type="ARBA" id="ARBA00023015"/>
    </source>
</evidence>
<dbReference type="GO" id="GO:0015031">
    <property type="term" value="P:protein transport"/>
    <property type="evidence" value="ECO:0007669"/>
    <property type="project" value="UniProtKB-KW"/>
</dbReference>
<feature type="transmembrane region" description="Helical" evidence="14">
    <location>
        <begin position="484"/>
        <end position="506"/>
    </location>
</feature>
<evidence type="ECO:0000256" key="3">
    <source>
        <dbReference type="ARBA" id="ARBA00005296"/>
    </source>
</evidence>
<keyword evidence="8" id="KW-0653">Protein transport</keyword>
<evidence type="ECO:0000256" key="14">
    <source>
        <dbReference type="SAM" id="Phobius"/>
    </source>
</evidence>
<dbReference type="PANTHER" id="PTHR31331:SF8">
    <property type="entry name" value="LCCL DOMAIN PROTEIN (AFU_ORTHOLOGUE AFUA_5G02970)"/>
    <property type="match status" value="1"/>
</dbReference>
<dbReference type="GO" id="GO:0005737">
    <property type="term" value="C:cytoplasm"/>
    <property type="evidence" value="ECO:0007669"/>
    <property type="project" value="UniProtKB-SubCell"/>
</dbReference>
<comment type="similarity">
    <text evidence="3 12">Belongs to the NAC-beta family.</text>
</comment>
<evidence type="ECO:0000256" key="11">
    <source>
        <dbReference type="ARBA" id="ARBA00023242"/>
    </source>
</evidence>
<keyword evidence="9 12" id="KW-0805">Transcription regulation</keyword>
<evidence type="ECO:0000256" key="2">
    <source>
        <dbReference type="ARBA" id="ARBA00004496"/>
    </source>
</evidence>
<keyword evidence="14" id="KW-1133">Transmembrane helix</keyword>
<evidence type="ECO:0000256" key="13">
    <source>
        <dbReference type="SAM" id="MobiDB-lite"/>
    </source>
</evidence>
<evidence type="ECO:0000256" key="8">
    <source>
        <dbReference type="ARBA" id="ARBA00022927"/>
    </source>
</evidence>
<dbReference type="InterPro" id="IPR002715">
    <property type="entry name" value="Nas_poly-pep-assoc_cplx_dom"/>
</dbReference>
<sequence>MLENIKPDPRKPSGTPSPVINAFDKREVSKALHGRFDECNYRFQRASIAFLMGKQSTATRGYGSREDDANSQLDDEEAQPLHRETFEIDDNLARWRKPTPDSYRLGWDSLSRWVNRPQKPQRQRIDPWIPSIQERPPRTLDYMFPDRRGKLLLGAAFCVLWGGVLAVLIGSSAGTVETSNEVPQYVDCVDTFWKIGNNCGLDGDQCQPFSGSSLVFRCPANCAGVRVLNPYPVGTQEVVYRPLVIGGPTYRGDSFICGSAIHAGILSGSNGGCGIVSRIGQHSKFPSTLRNGLESIEFDSYFPSSFTFSEAPCKGGLSQWSLFTISLLFTGILSLFTVSPSFQFFAIFTAIFTHVSLVSDPDPSGISHRSLTVLADLFSTFAGRFLPAIFCAVVLYWICVRRTLRDLTAQIEKTILWLGGCWIGALSNYTFSWIPISRLTSHDLEAQPGAKLALIVVILIIMAIVFQQIYYFRLEGRLSRYLALYGLFAFAIFFLLLIPGLELRIHHYIIGLLLLPGTSLQTRPSLLYQGLLIGLFINGIARWGFAPILQTPEALRDKDGAYGSLIPKIPTPIINTSNITFEWPAPDYDGISVLVNDVERHRYYFGQESQNSWTWTRAEPSLPEYFRFAYLRETQKEQSTSANVFAFTRKMRLNNLHLITISTSSSSPLLPLSRRRSYYRNHGFGKVEEDATVSANCGKGTPRRKVKKVHKSAGMDDKKLQTALKKLNVQPIQAIEEVNMFKQDGNVIHFAAPKVHAAVPSNTFAIYGNGEDKELTELVPGILNQLGPDSLASLRKLAESYQSMQKAEGEKKEGEDDDDDIPDLVAGSSFEDKVE</sequence>
<evidence type="ECO:0000256" key="6">
    <source>
        <dbReference type="ARBA" id="ARBA00022490"/>
    </source>
</evidence>
<dbReference type="PROSITE" id="PS50820">
    <property type="entry name" value="LCCL"/>
    <property type="match status" value="1"/>
</dbReference>
<dbReference type="SMART" id="SM00603">
    <property type="entry name" value="LCCL"/>
    <property type="match status" value="1"/>
</dbReference>